<dbReference type="PANTHER" id="PTHR34220:SF7">
    <property type="entry name" value="SENSOR HISTIDINE KINASE YPDA"/>
    <property type="match status" value="1"/>
</dbReference>
<evidence type="ECO:0000259" key="2">
    <source>
        <dbReference type="Pfam" id="PF06580"/>
    </source>
</evidence>
<evidence type="ECO:0000313" key="4">
    <source>
        <dbReference type="EMBL" id="GGP03555.1"/>
    </source>
</evidence>
<feature type="domain" description="2TM" evidence="3">
    <location>
        <begin position="363"/>
        <end position="438"/>
    </location>
</feature>
<dbReference type="InterPro" id="IPR010559">
    <property type="entry name" value="Sig_transdc_His_kin_internal"/>
</dbReference>
<feature type="transmembrane region" description="Helical" evidence="1">
    <location>
        <begin position="375"/>
        <end position="394"/>
    </location>
</feature>
<keyword evidence="1" id="KW-0472">Membrane</keyword>
<evidence type="ECO:0000313" key="5">
    <source>
        <dbReference type="Proteomes" id="UP000620064"/>
    </source>
</evidence>
<sequence length="448" mass="52160">MFSIENFRKSLKTLLWISFGGSILFFLLTSPEKSLENYIYTFLISVMYTFGYGIGNGFLNDYLDKKFSWSEETNKRTIFAILGTLILNISLTYLLNYINFVLIQGLNPAEFFSSKWNFTNWFFINFALLISAFLHAKGFMQAMKQNAKKEVVEQKLIAKSANAQFESLKNQLDPHFLFNSLNVLDSLIEENPKQAQQFTNSMSKIYRYVLEQKDKELVSVEEEIDFAKTYCELLKTRFEDAVTFEFIISDEDKKGFVVPLSLQLLLENSIKHNFATSSKPLNIKIFAENGNLIIENNLQTRELPNKSTGVGLANIVSRYNLLTNRNVFVEKSEDFFRVKLPILKEKIKAMNTYSPSEEQMAYEKAAKRVEELKGFYGNLISYCIFIPFLFIINWKTSPGYYWAFWPMLGWGIGVVAHAFQVFGIGKDWEERQIRKYLEKEEKDANKWK</sequence>
<dbReference type="Proteomes" id="UP000620064">
    <property type="component" value="Unassembled WGS sequence"/>
</dbReference>
<keyword evidence="5" id="KW-1185">Reference proteome</keyword>
<feature type="transmembrane region" description="Helical" evidence="1">
    <location>
        <begin position="37"/>
        <end position="59"/>
    </location>
</feature>
<keyword evidence="4" id="KW-0808">Transferase</keyword>
<keyword evidence="1" id="KW-0812">Transmembrane</keyword>
<accession>A0ABQ2NJH4</accession>
<dbReference type="RefSeq" id="WP_188617211.1">
    <property type="nucleotide sequence ID" value="NZ_BMLV01000002.1"/>
</dbReference>
<reference evidence="5" key="1">
    <citation type="journal article" date="2019" name="Int. J. Syst. Evol. Microbiol.">
        <title>The Global Catalogue of Microorganisms (GCM) 10K type strain sequencing project: providing services to taxonomists for standard genome sequencing and annotation.</title>
        <authorList>
            <consortium name="The Broad Institute Genomics Platform"/>
            <consortium name="The Broad Institute Genome Sequencing Center for Infectious Disease"/>
            <person name="Wu L."/>
            <person name="Ma J."/>
        </authorList>
    </citation>
    <scope>NUCLEOTIDE SEQUENCE [LARGE SCALE GENOMIC DNA]</scope>
    <source>
        <strain evidence="5">CGMCC 1.7656</strain>
    </source>
</reference>
<name>A0ABQ2NJH4_9FLAO</name>
<dbReference type="Pfam" id="PF06580">
    <property type="entry name" value="His_kinase"/>
    <property type="match status" value="1"/>
</dbReference>
<keyword evidence="1" id="KW-1133">Transmembrane helix</keyword>
<comment type="caution">
    <text evidence="4">The sequence shown here is derived from an EMBL/GenBank/DDBJ whole genome shotgun (WGS) entry which is preliminary data.</text>
</comment>
<evidence type="ECO:0000256" key="1">
    <source>
        <dbReference type="SAM" id="Phobius"/>
    </source>
</evidence>
<dbReference type="GO" id="GO:0016301">
    <property type="term" value="F:kinase activity"/>
    <property type="evidence" value="ECO:0007669"/>
    <property type="project" value="UniProtKB-KW"/>
</dbReference>
<protein>
    <submittedName>
        <fullName evidence="4">Histidine kinase</fullName>
    </submittedName>
</protein>
<keyword evidence="4" id="KW-0418">Kinase</keyword>
<dbReference type="InterPro" id="IPR050640">
    <property type="entry name" value="Bact_2-comp_sensor_kinase"/>
</dbReference>
<evidence type="ECO:0000259" key="3">
    <source>
        <dbReference type="Pfam" id="PF13239"/>
    </source>
</evidence>
<feature type="transmembrane region" description="Helical" evidence="1">
    <location>
        <begin position="79"/>
        <end position="98"/>
    </location>
</feature>
<feature type="domain" description="Signal transduction histidine kinase internal region" evidence="2">
    <location>
        <begin position="163"/>
        <end position="241"/>
    </location>
</feature>
<dbReference type="InterPro" id="IPR025698">
    <property type="entry name" value="2TM_dom"/>
</dbReference>
<organism evidence="4 5">
    <name type="scientific">Cloacibacterium rupense</name>
    <dbReference type="NCBI Taxonomy" id="517423"/>
    <lineage>
        <taxon>Bacteria</taxon>
        <taxon>Pseudomonadati</taxon>
        <taxon>Bacteroidota</taxon>
        <taxon>Flavobacteriia</taxon>
        <taxon>Flavobacteriales</taxon>
        <taxon>Weeksellaceae</taxon>
    </lineage>
</organism>
<feature type="transmembrane region" description="Helical" evidence="1">
    <location>
        <begin position="118"/>
        <end position="136"/>
    </location>
</feature>
<dbReference type="EMBL" id="BMLV01000002">
    <property type="protein sequence ID" value="GGP03555.1"/>
    <property type="molecule type" value="Genomic_DNA"/>
</dbReference>
<dbReference type="Pfam" id="PF13239">
    <property type="entry name" value="2TM"/>
    <property type="match status" value="1"/>
</dbReference>
<feature type="transmembrane region" description="Helical" evidence="1">
    <location>
        <begin position="400"/>
        <end position="425"/>
    </location>
</feature>
<feature type="transmembrane region" description="Helical" evidence="1">
    <location>
        <begin position="12"/>
        <end position="31"/>
    </location>
</feature>
<dbReference type="PANTHER" id="PTHR34220">
    <property type="entry name" value="SENSOR HISTIDINE KINASE YPDA"/>
    <property type="match status" value="1"/>
</dbReference>
<gene>
    <name evidence="4" type="ORF">GCM10010992_12420</name>
</gene>
<proteinExistence type="predicted"/>